<accession>A0AAW1H445</accession>
<dbReference type="PANTHER" id="PTHR48056">
    <property type="entry name" value="LRR RECEPTOR-LIKE SERINE/THREONINE-PROTEIN KINASE-RELATED"/>
    <property type="match status" value="1"/>
</dbReference>
<dbReference type="PROSITE" id="PS51450">
    <property type="entry name" value="LRR"/>
    <property type="match status" value="1"/>
</dbReference>
<dbReference type="SUPFAM" id="SSF52058">
    <property type="entry name" value="L domain-like"/>
    <property type="match status" value="1"/>
</dbReference>
<dbReference type="FunFam" id="3.80.10.10:FF:000380">
    <property type="entry name" value="Putative inactive leucine-rich repeat receptor-like protein kinase"/>
    <property type="match status" value="1"/>
</dbReference>
<dbReference type="FunFam" id="3.80.10.10:FF:000155">
    <property type="entry name" value="Putative inactive leucine-rich repeat receptor-like protein kinase"/>
    <property type="match status" value="1"/>
</dbReference>
<dbReference type="InterPro" id="IPR003591">
    <property type="entry name" value="Leu-rich_rpt_typical-subtyp"/>
</dbReference>
<feature type="transmembrane region" description="Helical" evidence="8">
    <location>
        <begin position="393"/>
        <end position="417"/>
    </location>
</feature>
<evidence type="ECO:0000256" key="1">
    <source>
        <dbReference type="ARBA" id="ARBA00004167"/>
    </source>
</evidence>
<dbReference type="InterPro" id="IPR001611">
    <property type="entry name" value="Leu-rich_rpt"/>
</dbReference>
<organism evidence="11 12">
    <name type="scientific">Saponaria officinalis</name>
    <name type="common">Common soapwort</name>
    <name type="synonym">Lychnis saponaria</name>
    <dbReference type="NCBI Taxonomy" id="3572"/>
    <lineage>
        <taxon>Eukaryota</taxon>
        <taxon>Viridiplantae</taxon>
        <taxon>Streptophyta</taxon>
        <taxon>Embryophyta</taxon>
        <taxon>Tracheophyta</taxon>
        <taxon>Spermatophyta</taxon>
        <taxon>Magnoliopsida</taxon>
        <taxon>eudicotyledons</taxon>
        <taxon>Gunneridae</taxon>
        <taxon>Pentapetalae</taxon>
        <taxon>Caryophyllales</taxon>
        <taxon>Caryophyllaceae</taxon>
        <taxon>Caryophylleae</taxon>
        <taxon>Saponaria</taxon>
    </lineage>
</organism>
<dbReference type="GO" id="GO:0016020">
    <property type="term" value="C:membrane"/>
    <property type="evidence" value="ECO:0007669"/>
    <property type="project" value="UniProtKB-SubCell"/>
</dbReference>
<keyword evidence="6 8" id="KW-0472">Membrane</keyword>
<feature type="domain" description="Protein kinase" evidence="10">
    <location>
        <begin position="484"/>
        <end position="753"/>
    </location>
</feature>
<dbReference type="FunFam" id="1.10.510.10:FF:000657">
    <property type="entry name" value="Putative inactive leucine-rich repeat receptor-like protein kinase"/>
    <property type="match status" value="1"/>
</dbReference>
<dbReference type="FunFam" id="3.30.200.20:FF:000604">
    <property type="entry name" value="Proline-rich receptor-like protein kinase PERK8"/>
    <property type="match status" value="1"/>
</dbReference>
<dbReference type="Proteomes" id="UP001443914">
    <property type="component" value="Unassembled WGS sequence"/>
</dbReference>
<dbReference type="InterPro" id="IPR032675">
    <property type="entry name" value="LRR_dom_sf"/>
</dbReference>
<keyword evidence="7" id="KW-0325">Glycoprotein</keyword>
<evidence type="ECO:0000259" key="10">
    <source>
        <dbReference type="PROSITE" id="PS50011"/>
    </source>
</evidence>
<feature type="chain" id="PRO_5043362717" description="Protein kinase domain-containing protein" evidence="9">
    <location>
        <begin position="26"/>
        <end position="772"/>
    </location>
</feature>
<dbReference type="InterPro" id="IPR050647">
    <property type="entry name" value="Plant_LRR-RLKs"/>
</dbReference>
<dbReference type="AlphaFoldDB" id="A0AAW1H445"/>
<dbReference type="InterPro" id="IPR055414">
    <property type="entry name" value="LRR_R13L4/SHOC2-like"/>
</dbReference>
<protein>
    <recommendedName>
        <fullName evidence="10">Protein kinase domain-containing protein</fullName>
    </recommendedName>
</protein>
<dbReference type="EMBL" id="JBDFQZ010000013">
    <property type="protein sequence ID" value="KAK9668883.1"/>
    <property type="molecule type" value="Genomic_DNA"/>
</dbReference>
<gene>
    <name evidence="11" type="ORF">RND81_13G093900</name>
</gene>
<keyword evidence="9" id="KW-0732">Signal</keyword>
<dbReference type="Gene3D" id="1.10.510.10">
    <property type="entry name" value="Transferase(Phosphotransferase) domain 1"/>
    <property type="match status" value="1"/>
</dbReference>
<dbReference type="Pfam" id="PF00560">
    <property type="entry name" value="LRR_1"/>
    <property type="match status" value="1"/>
</dbReference>
<evidence type="ECO:0000313" key="11">
    <source>
        <dbReference type="EMBL" id="KAK9668883.1"/>
    </source>
</evidence>
<dbReference type="GO" id="GO:0033612">
    <property type="term" value="F:receptor serine/threonine kinase binding"/>
    <property type="evidence" value="ECO:0007669"/>
    <property type="project" value="TreeGrafter"/>
</dbReference>
<dbReference type="Gene3D" id="3.30.200.20">
    <property type="entry name" value="Phosphorylase Kinase, domain 1"/>
    <property type="match status" value="1"/>
</dbReference>
<keyword evidence="12" id="KW-1185">Reference proteome</keyword>
<dbReference type="Pfam" id="PF23598">
    <property type="entry name" value="LRR_14"/>
    <property type="match status" value="1"/>
</dbReference>
<evidence type="ECO:0000256" key="3">
    <source>
        <dbReference type="ARBA" id="ARBA00022692"/>
    </source>
</evidence>
<name>A0AAW1H445_SAPOF</name>
<comment type="caution">
    <text evidence="11">The sequence shown here is derived from an EMBL/GenBank/DDBJ whole genome shotgun (WGS) entry which is preliminary data.</text>
</comment>
<evidence type="ECO:0000256" key="6">
    <source>
        <dbReference type="ARBA" id="ARBA00023136"/>
    </source>
</evidence>
<reference evidence="11" key="1">
    <citation type="submission" date="2024-03" db="EMBL/GenBank/DDBJ databases">
        <title>WGS assembly of Saponaria officinalis var. Norfolk2.</title>
        <authorList>
            <person name="Jenkins J."/>
            <person name="Shu S."/>
            <person name="Grimwood J."/>
            <person name="Barry K."/>
            <person name="Goodstein D."/>
            <person name="Schmutz J."/>
            <person name="Leebens-Mack J."/>
            <person name="Osbourn A."/>
        </authorList>
    </citation>
    <scope>NUCLEOTIDE SEQUENCE [LARGE SCALE GENOMIC DNA]</scope>
    <source>
        <strain evidence="11">JIC</strain>
    </source>
</reference>
<evidence type="ECO:0000256" key="8">
    <source>
        <dbReference type="SAM" id="Phobius"/>
    </source>
</evidence>
<dbReference type="InterPro" id="IPR011009">
    <property type="entry name" value="Kinase-like_dom_sf"/>
</dbReference>
<dbReference type="GO" id="GO:0005524">
    <property type="term" value="F:ATP binding"/>
    <property type="evidence" value="ECO:0007669"/>
    <property type="project" value="InterPro"/>
</dbReference>
<evidence type="ECO:0000313" key="12">
    <source>
        <dbReference type="Proteomes" id="UP001443914"/>
    </source>
</evidence>
<keyword evidence="2" id="KW-0433">Leucine-rich repeat</keyword>
<evidence type="ECO:0000256" key="7">
    <source>
        <dbReference type="ARBA" id="ARBA00023180"/>
    </source>
</evidence>
<proteinExistence type="predicted"/>
<keyword evidence="5 8" id="KW-1133">Transmembrane helix</keyword>
<dbReference type="GO" id="GO:0004674">
    <property type="term" value="F:protein serine/threonine kinase activity"/>
    <property type="evidence" value="ECO:0007669"/>
    <property type="project" value="UniProtKB-EC"/>
</dbReference>
<dbReference type="InterPro" id="IPR001245">
    <property type="entry name" value="Ser-Thr/Tyr_kinase_cat_dom"/>
</dbReference>
<feature type="signal peptide" evidence="9">
    <location>
        <begin position="1"/>
        <end position="25"/>
    </location>
</feature>
<dbReference type="PROSITE" id="PS50011">
    <property type="entry name" value="PROTEIN_KINASE_DOM"/>
    <property type="match status" value="1"/>
</dbReference>
<dbReference type="Gene3D" id="3.80.10.10">
    <property type="entry name" value="Ribonuclease Inhibitor"/>
    <property type="match status" value="2"/>
</dbReference>
<evidence type="ECO:0000256" key="2">
    <source>
        <dbReference type="ARBA" id="ARBA00022614"/>
    </source>
</evidence>
<sequence length="772" mass="85652">MGFRRFLKLNLVFYITLSICIPSNSQLQSSQIQALLQLRKHLEYPNELEVWNNNNNDNICFSSPSTKVNVTCEGDVVIELRIIGHRPSNVGHFHGHAIPNLTLSEKFSMDSFVVTLSRLTNLRALSLVSLGIYGPLPDKIDRLFSLEFLDLSSNFLYGSVPRRMASMVKLQTVRLDDNFFNETMPDWFASLSNLSILSLSNNQLSGAFPGSIRKVITLNTLILSTNKISGSLPDLSNLTGLKVLDLSKNELDSELPNLPTGLFMALLNNNSFSGEIPRGYNRLNRLEHLDLSLNHLQGRLPEFLFSLPDIGYLNLASNGLTGSLSYHVPCGQKLGFLDVSNNRLTGEIPRCISKADAKFSGNCFTGDEHNQHPQSYCSEMRSKKKKISTAQCVVLLVTITGAVILVVGLLAFGLLLMCRRYGPMGCQEQSLLQKQVQESTVTGITSEILANARYISEASKTGGQGLPACRKFSLEELKDATRNFDLSALLGEGSRGKIYRGKLQNGTSVAIRCLSLSNKYTVRNLKLRLDLMAKLRHQNLVCLLGHCIENGARLESGGSKVYLVYEYVPHGNLRYHLSVSDTSKRAVLTWSERLATLIDIAKAVQFLHTGVIPGFFNNQLKTHNILLDEHRRAKLSDYGLSIIHDDDKPGVKGDHSKAWQMRIIEDDIYSFGFIILETLMGPSVSAKKRVTLLNEVASLGNEEAQRRLIDPIVQSTSAKQSLSSAISIATKCVCQESSTRPSFDDVLWNLQYASQLQATSDGDKRFSTTVHS</sequence>
<dbReference type="PRINTS" id="PR00019">
    <property type="entry name" value="LEURICHRPT"/>
</dbReference>
<keyword evidence="3 8" id="KW-0812">Transmembrane</keyword>
<evidence type="ECO:0000256" key="4">
    <source>
        <dbReference type="ARBA" id="ARBA00022737"/>
    </source>
</evidence>
<dbReference type="Pfam" id="PF07714">
    <property type="entry name" value="PK_Tyr_Ser-Thr"/>
    <property type="match status" value="1"/>
</dbReference>
<dbReference type="InterPro" id="IPR000719">
    <property type="entry name" value="Prot_kinase_dom"/>
</dbReference>
<dbReference type="SUPFAM" id="SSF56112">
    <property type="entry name" value="Protein kinase-like (PK-like)"/>
    <property type="match status" value="1"/>
</dbReference>
<evidence type="ECO:0000256" key="9">
    <source>
        <dbReference type="SAM" id="SignalP"/>
    </source>
</evidence>
<comment type="subcellular location">
    <subcellularLocation>
        <location evidence="1">Membrane</location>
        <topology evidence="1">Single-pass membrane protein</topology>
    </subcellularLocation>
</comment>
<keyword evidence="4" id="KW-0677">Repeat</keyword>
<evidence type="ECO:0000256" key="5">
    <source>
        <dbReference type="ARBA" id="ARBA00022989"/>
    </source>
</evidence>
<dbReference type="PANTHER" id="PTHR48056:SF61">
    <property type="entry name" value="PROTEIN KINASE DOMAIN-CONTAINING PROTEIN"/>
    <property type="match status" value="1"/>
</dbReference>
<dbReference type="SMART" id="SM00369">
    <property type="entry name" value="LRR_TYP"/>
    <property type="match status" value="4"/>
</dbReference>